<sequence>MADAIGWSEKYLGDYMCLNNGNLPGRIDREHVNRDLMTSWSSPDTDEYKTNCGVALDRRKRLVGLGIIVRNEAGEVMACCSQKLKAYISVETANAMAIHRGVQFGIDCGLNPSLVDSDETLVVKWINQGNFRDSKFGTILSDIDDLRTANSGVSFSYITSQANRAALNLAKFALRIAEGTFWIEDYPACNRSIVEDDRLG</sequence>
<protein>
    <recommendedName>
        <fullName evidence="1">RNase H type-1 domain-containing protein</fullName>
    </recommendedName>
</protein>
<dbReference type="GO" id="GO:0003676">
    <property type="term" value="F:nucleic acid binding"/>
    <property type="evidence" value="ECO:0007669"/>
    <property type="project" value="InterPro"/>
</dbReference>
<proteinExistence type="predicted"/>
<dbReference type="InterPro" id="IPR002156">
    <property type="entry name" value="RNaseH_domain"/>
</dbReference>
<dbReference type="InterPro" id="IPR036397">
    <property type="entry name" value="RNaseH_sf"/>
</dbReference>
<dbReference type="InterPro" id="IPR044730">
    <property type="entry name" value="RNase_H-like_dom_plant"/>
</dbReference>
<dbReference type="GO" id="GO:0004523">
    <property type="term" value="F:RNA-DNA hybrid ribonuclease activity"/>
    <property type="evidence" value="ECO:0007669"/>
    <property type="project" value="InterPro"/>
</dbReference>
<dbReference type="Pfam" id="PF13456">
    <property type="entry name" value="RVT_3"/>
    <property type="match status" value="1"/>
</dbReference>
<reference evidence="2" key="1">
    <citation type="journal article" date="2022" name="Plant J.">
        <title>Strategies of tolerance reflected in two North American maple genomes.</title>
        <authorList>
            <person name="McEvoy S.L."/>
            <person name="Sezen U.U."/>
            <person name="Trouern-Trend A."/>
            <person name="McMahon S.M."/>
            <person name="Schaberg P.G."/>
            <person name="Yang J."/>
            <person name="Wegrzyn J.L."/>
            <person name="Swenson N.G."/>
        </authorList>
    </citation>
    <scope>NUCLEOTIDE SEQUENCE</scope>
    <source>
        <strain evidence="2">NS2018</strain>
    </source>
</reference>
<dbReference type="PANTHER" id="PTHR47723">
    <property type="entry name" value="OS05G0353850 PROTEIN"/>
    <property type="match status" value="1"/>
</dbReference>
<dbReference type="EMBL" id="JAUESC010000381">
    <property type="protein sequence ID" value="KAK0591013.1"/>
    <property type="molecule type" value="Genomic_DNA"/>
</dbReference>
<organism evidence="2 3">
    <name type="scientific">Acer saccharum</name>
    <name type="common">Sugar maple</name>
    <dbReference type="NCBI Taxonomy" id="4024"/>
    <lineage>
        <taxon>Eukaryota</taxon>
        <taxon>Viridiplantae</taxon>
        <taxon>Streptophyta</taxon>
        <taxon>Embryophyta</taxon>
        <taxon>Tracheophyta</taxon>
        <taxon>Spermatophyta</taxon>
        <taxon>Magnoliopsida</taxon>
        <taxon>eudicotyledons</taxon>
        <taxon>Gunneridae</taxon>
        <taxon>Pentapetalae</taxon>
        <taxon>rosids</taxon>
        <taxon>malvids</taxon>
        <taxon>Sapindales</taxon>
        <taxon>Sapindaceae</taxon>
        <taxon>Hippocastanoideae</taxon>
        <taxon>Acereae</taxon>
        <taxon>Acer</taxon>
    </lineage>
</organism>
<keyword evidence="3" id="KW-1185">Reference proteome</keyword>
<dbReference type="InterPro" id="IPR053151">
    <property type="entry name" value="RNase_H-like"/>
</dbReference>
<comment type="caution">
    <text evidence="2">The sequence shown here is derived from an EMBL/GenBank/DDBJ whole genome shotgun (WGS) entry which is preliminary data.</text>
</comment>
<accession>A0AA39VUG0</accession>
<reference evidence="2" key="2">
    <citation type="submission" date="2023-06" db="EMBL/GenBank/DDBJ databases">
        <authorList>
            <person name="Swenson N.G."/>
            <person name="Wegrzyn J.L."/>
            <person name="Mcevoy S.L."/>
        </authorList>
    </citation>
    <scope>NUCLEOTIDE SEQUENCE</scope>
    <source>
        <strain evidence="2">NS2018</strain>
        <tissue evidence="2">Leaf</tissue>
    </source>
</reference>
<evidence type="ECO:0000313" key="2">
    <source>
        <dbReference type="EMBL" id="KAK0591013.1"/>
    </source>
</evidence>
<gene>
    <name evidence="2" type="ORF">LWI29_034474</name>
</gene>
<dbReference type="AlphaFoldDB" id="A0AA39VUG0"/>
<dbReference type="PANTHER" id="PTHR47723:SF19">
    <property type="entry name" value="POLYNUCLEOTIDYL TRANSFERASE, RIBONUCLEASE H-LIKE SUPERFAMILY PROTEIN"/>
    <property type="match status" value="1"/>
</dbReference>
<evidence type="ECO:0000259" key="1">
    <source>
        <dbReference type="Pfam" id="PF13456"/>
    </source>
</evidence>
<dbReference type="Proteomes" id="UP001168877">
    <property type="component" value="Unassembled WGS sequence"/>
</dbReference>
<evidence type="ECO:0000313" key="3">
    <source>
        <dbReference type="Proteomes" id="UP001168877"/>
    </source>
</evidence>
<dbReference type="Gene3D" id="3.30.420.10">
    <property type="entry name" value="Ribonuclease H-like superfamily/Ribonuclease H"/>
    <property type="match status" value="1"/>
</dbReference>
<dbReference type="CDD" id="cd06222">
    <property type="entry name" value="RNase_H_like"/>
    <property type="match status" value="1"/>
</dbReference>
<feature type="domain" description="RNase H type-1" evidence="1">
    <location>
        <begin position="55"/>
        <end position="173"/>
    </location>
</feature>
<name>A0AA39VUG0_ACESA</name>